<dbReference type="Proteomes" id="UP000250266">
    <property type="component" value="Unassembled WGS sequence"/>
</dbReference>
<gene>
    <name evidence="1" type="ORF">K432DRAFT_99968</name>
</gene>
<evidence type="ECO:0000313" key="2">
    <source>
        <dbReference type="Proteomes" id="UP000250266"/>
    </source>
</evidence>
<name>A0A8E2E690_9PEZI</name>
<organism evidence="1 2">
    <name type="scientific">Lepidopterella palustris CBS 459.81</name>
    <dbReference type="NCBI Taxonomy" id="1314670"/>
    <lineage>
        <taxon>Eukaryota</taxon>
        <taxon>Fungi</taxon>
        <taxon>Dikarya</taxon>
        <taxon>Ascomycota</taxon>
        <taxon>Pezizomycotina</taxon>
        <taxon>Dothideomycetes</taxon>
        <taxon>Pleosporomycetidae</taxon>
        <taxon>Mytilinidiales</taxon>
        <taxon>Argynnaceae</taxon>
        <taxon>Lepidopterella</taxon>
    </lineage>
</organism>
<protein>
    <submittedName>
        <fullName evidence="1">Uncharacterized protein</fullName>
    </submittedName>
</protein>
<reference evidence="1 2" key="1">
    <citation type="journal article" date="2016" name="Nat. Commun.">
        <title>Ectomycorrhizal ecology is imprinted in the genome of the dominant symbiotic fungus Cenococcum geophilum.</title>
        <authorList>
            <consortium name="DOE Joint Genome Institute"/>
            <person name="Peter M."/>
            <person name="Kohler A."/>
            <person name="Ohm R.A."/>
            <person name="Kuo A."/>
            <person name="Krutzmann J."/>
            <person name="Morin E."/>
            <person name="Arend M."/>
            <person name="Barry K.W."/>
            <person name="Binder M."/>
            <person name="Choi C."/>
            <person name="Clum A."/>
            <person name="Copeland A."/>
            <person name="Grisel N."/>
            <person name="Haridas S."/>
            <person name="Kipfer T."/>
            <person name="LaButti K."/>
            <person name="Lindquist E."/>
            <person name="Lipzen A."/>
            <person name="Maire R."/>
            <person name="Meier B."/>
            <person name="Mihaltcheva S."/>
            <person name="Molinier V."/>
            <person name="Murat C."/>
            <person name="Poggeler S."/>
            <person name="Quandt C.A."/>
            <person name="Sperisen C."/>
            <person name="Tritt A."/>
            <person name="Tisserant E."/>
            <person name="Crous P.W."/>
            <person name="Henrissat B."/>
            <person name="Nehls U."/>
            <person name="Egli S."/>
            <person name="Spatafora J.W."/>
            <person name="Grigoriev I.V."/>
            <person name="Martin F.M."/>
        </authorList>
    </citation>
    <scope>NUCLEOTIDE SEQUENCE [LARGE SCALE GENOMIC DNA]</scope>
    <source>
        <strain evidence="1 2">CBS 459.81</strain>
    </source>
</reference>
<evidence type="ECO:0000313" key="1">
    <source>
        <dbReference type="EMBL" id="OCK78166.1"/>
    </source>
</evidence>
<proteinExistence type="predicted"/>
<dbReference type="AlphaFoldDB" id="A0A8E2E690"/>
<keyword evidence="2" id="KW-1185">Reference proteome</keyword>
<sequence length="89" mass="10428">MLLTLLGCAKTRLVPSFLALEAIRSLTAMRVWQFGRCTYRYQKLRYIPISPNLYFSASRFFSYLIPVIPIYLLVDLPNYCQRLSDQLSE</sequence>
<dbReference type="EMBL" id="KV745077">
    <property type="protein sequence ID" value="OCK78166.1"/>
    <property type="molecule type" value="Genomic_DNA"/>
</dbReference>
<accession>A0A8E2E690</accession>